<organism evidence="2 3">
    <name type="scientific">Quercus suber</name>
    <name type="common">Cork oak</name>
    <dbReference type="NCBI Taxonomy" id="58331"/>
    <lineage>
        <taxon>Eukaryota</taxon>
        <taxon>Viridiplantae</taxon>
        <taxon>Streptophyta</taxon>
        <taxon>Embryophyta</taxon>
        <taxon>Tracheophyta</taxon>
        <taxon>Spermatophyta</taxon>
        <taxon>Magnoliopsida</taxon>
        <taxon>eudicotyledons</taxon>
        <taxon>Gunneridae</taxon>
        <taxon>Pentapetalae</taxon>
        <taxon>rosids</taxon>
        <taxon>fabids</taxon>
        <taxon>Fagales</taxon>
        <taxon>Fagaceae</taxon>
        <taxon>Quercus</taxon>
    </lineage>
</organism>
<accession>A0AAW0J4C5</accession>
<feature type="compositionally biased region" description="Basic residues" evidence="1">
    <location>
        <begin position="12"/>
        <end position="22"/>
    </location>
</feature>
<dbReference type="EMBL" id="PKMF04000704">
    <property type="protein sequence ID" value="KAK7821332.1"/>
    <property type="molecule type" value="Genomic_DNA"/>
</dbReference>
<reference evidence="2 3" key="1">
    <citation type="journal article" date="2018" name="Sci. Data">
        <title>The draft genome sequence of cork oak.</title>
        <authorList>
            <person name="Ramos A.M."/>
            <person name="Usie A."/>
            <person name="Barbosa P."/>
            <person name="Barros P.M."/>
            <person name="Capote T."/>
            <person name="Chaves I."/>
            <person name="Simoes F."/>
            <person name="Abreu I."/>
            <person name="Carrasquinho I."/>
            <person name="Faro C."/>
            <person name="Guimaraes J.B."/>
            <person name="Mendonca D."/>
            <person name="Nobrega F."/>
            <person name="Rodrigues L."/>
            <person name="Saibo N.J.M."/>
            <person name="Varela M.C."/>
            <person name="Egas C."/>
            <person name="Matos J."/>
            <person name="Miguel C.M."/>
            <person name="Oliveira M.M."/>
            <person name="Ricardo C.P."/>
            <person name="Goncalves S."/>
        </authorList>
    </citation>
    <scope>NUCLEOTIDE SEQUENCE [LARGE SCALE GENOMIC DNA]</scope>
    <source>
        <strain evidence="3">cv. HL8</strain>
    </source>
</reference>
<proteinExistence type="predicted"/>
<gene>
    <name evidence="2" type="ORF">CFP56_037798</name>
</gene>
<feature type="compositionally biased region" description="Polar residues" evidence="1">
    <location>
        <begin position="1"/>
        <end position="11"/>
    </location>
</feature>
<dbReference type="AlphaFoldDB" id="A0AAW0J4C5"/>
<evidence type="ECO:0000313" key="2">
    <source>
        <dbReference type="EMBL" id="KAK7821332.1"/>
    </source>
</evidence>
<evidence type="ECO:0000313" key="3">
    <source>
        <dbReference type="Proteomes" id="UP000237347"/>
    </source>
</evidence>
<sequence>SPHSHFSPKNPNSRHRHHHHQQQHLYLETQLQVAHSTMRTGAAQSPTRPTRYP</sequence>
<feature type="non-terminal residue" evidence="2">
    <location>
        <position position="1"/>
    </location>
</feature>
<keyword evidence="3" id="KW-1185">Reference proteome</keyword>
<feature type="region of interest" description="Disordered" evidence="1">
    <location>
        <begin position="1"/>
        <end position="53"/>
    </location>
</feature>
<evidence type="ECO:0000256" key="1">
    <source>
        <dbReference type="SAM" id="MobiDB-lite"/>
    </source>
</evidence>
<name>A0AAW0J4C5_QUESU</name>
<feature type="compositionally biased region" description="Polar residues" evidence="1">
    <location>
        <begin position="29"/>
        <end position="53"/>
    </location>
</feature>
<comment type="caution">
    <text evidence="2">The sequence shown here is derived from an EMBL/GenBank/DDBJ whole genome shotgun (WGS) entry which is preliminary data.</text>
</comment>
<protein>
    <submittedName>
        <fullName evidence="2">Uncharacterized protein</fullName>
    </submittedName>
</protein>
<dbReference type="Proteomes" id="UP000237347">
    <property type="component" value="Unassembled WGS sequence"/>
</dbReference>